<feature type="domain" description="LysM" evidence="3">
    <location>
        <begin position="121"/>
        <end position="165"/>
    </location>
</feature>
<feature type="compositionally biased region" description="Polar residues" evidence="2">
    <location>
        <begin position="1"/>
        <end position="15"/>
    </location>
</feature>
<dbReference type="Pfam" id="PF01551">
    <property type="entry name" value="Peptidase_M23"/>
    <property type="match status" value="1"/>
</dbReference>
<feature type="region of interest" description="Disordered" evidence="2">
    <location>
        <begin position="195"/>
        <end position="234"/>
    </location>
</feature>
<evidence type="ECO:0000259" key="3">
    <source>
        <dbReference type="PROSITE" id="PS51782"/>
    </source>
</evidence>
<dbReference type="InterPro" id="IPR018392">
    <property type="entry name" value="LysM"/>
</dbReference>
<comment type="similarity">
    <text evidence="1">Belongs to the E.coli NlpD/Haemophilus LppB family.</text>
</comment>
<dbReference type="InterPro" id="IPR011055">
    <property type="entry name" value="Dup_hybrid_motif"/>
</dbReference>
<dbReference type="AlphaFoldDB" id="A0A6S6QVG2"/>
<dbReference type="InterPro" id="IPR016047">
    <property type="entry name" value="M23ase_b-sheet_dom"/>
</dbReference>
<organism evidence="4 5">
    <name type="scientific">Terrihabitans soli</name>
    <dbReference type="NCBI Taxonomy" id="708113"/>
    <lineage>
        <taxon>Bacteria</taxon>
        <taxon>Pseudomonadati</taxon>
        <taxon>Pseudomonadota</taxon>
        <taxon>Alphaproteobacteria</taxon>
        <taxon>Hyphomicrobiales</taxon>
        <taxon>Terrihabitans</taxon>
    </lineage>
</organism>
<name>A0A6S6QVG2_9HYPH</name>
<dbReference type="PANTHER" id="PTHR21666:SF263">
    <property type="entry name" value="MUREIN HYDROLASE ACTIVATOR NLPD"/>
    <property type="match status" value="1"/>
</dbReference>
<evidence type="ECO:0000256" key="2">
    <source>
        <dbReference type="SAM" id="MobiDB-lite"/>
    </source>
</evidence>
<proteinExistence type="inferred from homology"/>
<dbReference type="PANTHER" id="PTHR21666">
    <property type="entry name" value="PEPTIDASE-RELATED"/>
    <property type="match status" value="1"/>
</dbReference>
<dbReference type="GO" id="GO:0004222">
    <property type="term" value="F:metalloendopeptidase activity"/>
    <property type="evidence" value="ECO:0007669"/>
    <property type="project" value="TreeGrafter"/>
</dbReference>
<dbReference type="SUPFAM" id="SSF54106">
    <property type="entry name" value="LysM domain"/>
    <property type="match status" value="1"/>
</dbReference>
<feature type="domain" description="LysM" evidence="3">
    <location>
        <begin position="46"/>
        <end position="90"/>
    </location>
</feature>
<evidence type="ECO:0000256" key="1">
    <source>
        <dbReference type="ARBA" id="ARBA00038420"/>
    </source>
</evidence>
<protein>
    <recommendedName>
        <fullName evidence="3">LysM domain-containing protein</fullName>
    </recommendedName>
</protein>
<keyword evidence="5" id="KW-1185">Reference proteome</keyword>
<feature type="region of interest" description="Disordered" evidence="2">
    <location>
        <begin position="97"/>
        <end position="123"/>
    </location>
</feature>
<dbReference type="Gene3D" id="2.70.70.10">
    <property type="entry name" value="Glucose Permease (Domain IIA)"/>
    <property type="match status" value="1"/>
</dbReference>
<dbReference type="CDD" id="cd00118">
    <property type="entry name" value="LysM"/>
    <property type="match status" value="2"/>
</dbReference>
<dbReference type="InterPro" id="IPR050570">
    <property type="entry name" value="Cell_wall_metabolism_enzyme"/>
</dbReference>
<dbReference type="PROSITE" id="PS51782">
    <property type="entry name" value="LYSM"/>
    <property type="match status" value="2"/>
</dbReference>
<sequence length="354" mass="37603">MPPPSGNYSANSYAANPTRPAPYAQPQNQSQYQYNPQSGWSAQGGQTVVVQQGDTMFGLGNRYGIPASSIAQANNLPANASLTPGQRLVIPAYRGQQPQAQKPLAAAPQKPKPVVQATRGGSHTVQPGETLFSIARSYKVTATELAQVNNVGLDHRVQMGEKIEIPGGARAQTAQAQRPVDQPAKVQPLVYRNDEQPRQQAEAPTPAPQTQKATYTDPEPQVTTGSTGGTDFRWPVRGRVISGFGAKPNGQSNDGVNISVPEGTEIKAAEGGVVAYAGNELKGFGNLVLIRHAGEWVTAYAHASEILVKRGDVVRRGQTIARSGKTGSVTTPQLHFEVRRGASPVDPMDHLPQG</sequence>
<dbReference type="CDD" id="cd12797">
    <property type="entry name" value="M23_peptidase"/>
    <property type="match status" value="1"/>
</dbReference>
<dbReference type="EMBL" id="AP023361">
    <property type="protein sequence ID" value="BCJ91071.1"/>
    <property type="molecule type" value="Genomic_DNA"/>
</dbReference>
<dbReference type="SUPFAM" id="SSF51261">
    <property type="entry name" value="Duplicated hybrid motif"/>
    <property type="match status" value="1"/>
</dbReference>
<evidence type="ECO:0000313" key="4">
    <source>
        <dbReference type="EMBL" id="BCJ91071.1"/>
    </source>
</evidence>
<dbReference type="Proteomes" id="UP000515317">
    <property type="component" value="Chromosome"/>
</dbReference>
<feature type="compositionally biased region" description="Low complexity" evidence="2">
    <location>
        <begin position="97"/>
        <end position="117"/>
    </location>
</feature>
<feature type="region of interest" description="Disordered" evidence="2">
    <location>
        <begin position="1"/>
        <end position="46"/>
    </location>
</feature>
<dbReference type="SMART" id="SM00257">
    <property type="entry name" value="LysM"/>
    <property type="match status" value="2"/>
</dbReference>
<dbReference type="Pfam" id="PF01476">
    <property type="entry name" value="LysM"/>
    <property type="match status" value="2"/>
</dbReference>
<dbReference type="Gene3D" id="3.10.350.10">
    <property type="entry name" value="LysM domain"/>
    <property type="match status" value="2"/>
</dbReference>
<feature type="compositionally biased region" description="Low complexity" evidence="2">
    <location>
        <begin position="21"/>
        <end position="46"/>
    </location>
</feature>
<reference evidence="4 5" key="1">
    <citation type="submission" date="2020-08" db="EMBL/GenBank/DDBJ databases">
        <title>Genome sequence of Rhizobiales bacterium strain IZ6.</title>
        <authorList>
            <person name="Nakai R."/>
            <person name="Naganuma T."/>
        </authorList>
    </citation>
    <scope>NUCLEOTIDE SEQUENCE [LARGE SCALE GENOMIC DNA]</scope>
    <source>
        <strain evidence="4 5">IZ6</strain>
    </source>
</reference>
<accession>A0A6S6QVG2</accession>
<gene>
    <name evidence="4" type="ORF">IZ6_18060</name>
</gene>
<dbReference type="KEGG" id="tso:IZ6_18060"/>
<evidence type="ECO:0000313" key="5">
    <source>
        <dbReference type="Proteomes" id="UP000515317"/>
    </source>
</evidence>
<dbReference type="InterPro" id="IPR036779">
    <property type="entry name" value="LysM_dom_sf"/>
</dbReference>